<protein>
    <submittedName>
        <fullName evidence="2">Uncharacterized protein</fullName>
    </submittedName>
</protein>
<comment type="caution">
    <text evidence="2">The sequence shown here is derived from an EMBL/GenBank/DDBJ whole genome shotgun (WGS) entry which is preliminary data.</text>
</comment>
<keyword evidence="3" id="KW-1185">Reference proteome</keyword>
<reference evidence="2 3" key="1">
    <citation type="submission" date="2023-03" db="EMBL/GenBank/DDBJ databases">
        <title>WGS of Gossypium arboreum.</title>
        <authorList>
            <person name="Yu D."/>
        </authorList>
    </citation>
    <scope>NUCLEOTIDE SEQUENCE [LARGE SCALE GENOMIC DNA]</scope>
    <source>
        <tissue evidence="2">Leaf</tissue>
    </source>
</reference>
<accession>A0ABR0PM05</accession>
<gene>
    <name evidence="2" type="ORF">PVK06_020093</name>
</gene>
<feature type="region of interest" description="Disordered" evidence="1">
    <location>
        <begin position="1"/>
        <end position="42"/>
    </location>
</feature>
<organism evidence="2 3">
    <name type="scientific">Gossypium arboreum</name>
    <name type="common">Tree cotton</name>
    <name type="synonym">Gossypium nanking</name>
    <dbReference type="NCBI Taxonomy" id="29729"/>
    <lineage>
        <taxon>Eukaryota</taxon>
        <taxon>Viridiplantae</taxon>
        <taxon>Streptophyta</taxon>
        <taxon>Embryophyta</taxon>
        <taxon>Tracheophyta</taxon>
        <taxon>Spermatophyta</taxon>
        <taxon>Magnoliopsida</taxon>
        <taxon>eudicotyledons</taxon>
        <taxon>Gunneridae</taxon>
        <taxon>Pentapetalae</taxon>
        <taxon>rosids</taxon>
        <taxon>malvids</taxon>
        <taxon>Malvales</taxon>
        <taxon>Malvaceae</taxon>
        <taxon>Malvoideae</taxon>
        <taxon>Gossypium</taxon>
    </lineage>
</organism>
<dbReference type="Proteomes" id="UP001358586">
    <property type="component" value="Chromosome 6"/>
</dbReference>
<sequence>MPDMTSEGEHDREESSSPLEREIVQELGANVSPPTLDSDNPELGTEALTRVVREVLEKAFKAGLEQNKELVQGGCEDCEKKKDRNSSMLEPYSVKCDRTHSRLGTVLVAKMADLGLF</sequence>
<dbReference type="EMBL" id="JARKNE010000006">
    <property type="protein sequence ID" value="KAK5825279.1"/>
    <property type="molecule type" value="Genomic_DNA"/>
</dbReference>
<feature type="compositionally biased region" description="Basic and acidic residues" evidence="1">
    <location>
        <begin position="7"/>
        <end position="24"/>
    </location>
</feature>
<name>A0ABR0PM05_GOSAR</name>
<evidence type="ECO:0000313" key="3">
    <source>
        <dbReference type="Proteomes" id="UP001358586"/>
    </source>
</evidence>
<evidence type="ECO:0000313" key="2">
    <source>
        <dbReference type="EMBL" id="KAK5825279.1"/>
    </source>
</evidence>
<proteinExistence type="predicted"/>
<evidence type="ECO:0000256" key="1">
    <source>
        <dbReference type="SAM" id="MobiDB-lite"/>
    </source>
</evidence>